<dbReference type="Gene3D" id="3.40.50.300">
    <property type="entry name" value="P-loop containing nucleotide triphosphate hydrolases"/>
    <property type="match status" value="1"/>
</dbReference>
<evidence type="ECO:0000313" key="2">
    <source>
        <dbReference type="EMBL" id="PFH61252.1"/>
    </source>
</evidence>
<proteinExistence type="predicted"/>
<feature type="transmembrane region" description="Helical" evidence="1">
    <location>
        <begin position="267"/>
        <end position="291"/>
    </location>
</feature>
<reference evidence="2 3" key="2">
    <citation type="journal article" date="2017" name="Sci. Rep.">
        <title>Ant-infecting Ophiocordyceps genomes reveal a high diversity of potential behavioral manipulation genes and a possible major role for enterotoxins.</title>
        <authorList>
            <person name="de Bekker C."/>
            <person name="Ohm R.A."/>
            <person name="Evans H.C."/>
            <person name="Brachmann A."/>
            <person name="Hughes D.P."/>
        </authorList>
    </citation>
    <scope>NUCLEOTIDE SEQUENCE [LARGE SCALE GENOMIC DNA]</scope>
    <source>
        <strain evidence="2 3">SC16a</strain>
    </source>
</reference>
<protein>
    <recommendedName>
        <fullName evidence="4">NAD dependent epimerase/dehydratase</fullName>
    </recommendedName>
</protein>
<dbReference type="PANTHER" id="PTHR36978">
    <property type="entry name" value="P-LOOP CONTAINING NUCLEOTIDE TRIPHOSPHATE HYDROLASE"/>
    <property type="match status" value="1"/>
</dbReference>
<keyword evidence="3" id="KW-1185">Reference proteome</keyword>
<dbReference type="Pfam" id="PF17784">
    <property type="entry name" value="Sulfotransfer_4"/>
    <property type="match status" value="1"/>
</dbReference>
<dbReference type="AlphaFoldDB" id="A0A2A9PK19"/>
<dbReference type="InterPro" id="IPR027417">
    <property type="entry name" value="P-loop_NTPase"/>
</dbReference>
<keyword evidence="1" id="KW-1133">Transmembrane helix</keyword>
<dbReference type="EMBL" id="LAZP02000082">
    <property type="protein sequence ID" value="PFH61252.1"/>
    <property type="molecule type" value="Genomic_DNA"/>
</dbReference>
<evidence type="ECO:0000313" key="3">
    <source>
        <dbReference type="Proteomes" id="UP000037136"/>
    </source>
</evidence>
<evidence type="ECO:0008006" key="4">
    <source>
        <dbReference type="Google" id="ProtNLM"/>
    </source>
</evidence>
<sequence length="295" mass="33463">MALTSKSSPPAAGAQRRVVPMRVIVCGVYRTGTMSMRTALSQLGFHECYHFVTVMENMDHHPQQWIRALEAKYAGAASFTKDDWDALLGRSQACCDVPAALFGVELAQTYPKAKVIILNRDPEAWYQSALNTIHSALNQNSLSARLTRLYCHLLDSKTRNANKLLKALFKDHLNFGPLNEKEKAIAWFKTQYEEFRQQIPAERRIEYRIQDGWKPLCDHLGVEIPIVEDGEGNVVEAPFPRLNDRQAFVKTQGFYENLAWQRANTNLLVFLGKMALAGGFAYCCMWAWTFLGRLG</sequence>
<organism evidence="2 3">
    <name type="scientific">Ophiocordyceps unilateralis</name>
    <name type="common">Zombie-ant fungus</name>
    <name type="synonym">Torrubia unilateralis</name>
    <dbReference type="NCBI Taxonomy" id="268505"/>
    <lineage>
        <taxon>Eukaryota</taxon>
        <taxon>Fungi</taxon>
        <taxon>Dikarya</taxon>
        <taxon>Ascomycota</taxon>
        <taxon>Pezizomycotina</taxon>
        <taxon>Sordariomycetes</taxon>
        <taxon>Hypocreomycetidae</taxon>
        <taxon>Hypocreales</taxon>
        <taxon>Ophiocordycipitaceae</taxon>
        <taxon>Ophiocordyceps</taxon>
    </lineage>
</organism>
<dbReference type="STRING" id="268505.A0A2A9PK19"/>
<reference evidence="2 3" key="1">
    <citation type="journal article" date="2015" name="BMC Genomics">
        <title>Gene expression during zombie ant biting behavior reflects the complexity underlying fungal parasitic behavioral manipulation.</title>
        <authorList>
            <person name="de Bekker C."/>
            <person name="Ohm R.A."/>
            <person name="Loreto R.G."/>
            <person name="Sebastian A."/>
            <person name="Albert I."/>
            <person name="Merrow M."/>
            <person name="Brachmann A."/>
            <person name="Hughes D.P."/>
        </authorList>
    </citation>
    <scope>NUCLEOTIDE SEQUENCE [LARGE SCALE GENOMIC DNA]</scope>
    <source>
        <strain evidence="2 3">SC16a</strain>
    </source>
</reference>
<keyword evidence="1" id="KW-0812">Transmembrane</keyword>
<comment type="caution">
    <text evidence="2">The sequence shown here is derived from an EMBL/GenBank/DDBJ whole genome shotgun (WGS) entry which is preliminary data.</text>
</comment>
<evidence type="ECO:0000256" key="1">
    <source>
        <dbReference type="SAM" id="Phobius"/>
    </source>
</evidence>
<accession>A0A2A9PK19</accession>
<name>A0A2A9PK19_OPHUN</name>
<dbReference type="PANTHER" id="PTHR36978:SF4">
    <property type="entry name" value="P-LOOP CONTAINING NUCLEOSIDE TRIPHOSPHATE HYDROLASE PROTEIN"/>
    <property type="match status" value="1"/>
</dbReference>
<keyword evidence="1" id="KW-0472">Membrane</keyword>
<dbReference type="Proteomes" id="UP000037136">
    <property type="component" value="Unassembled WGS sequence"/>
</dbReference>
<gene>
    <name evidence="2" type="ORF">XA68_17886</name>
</gene>
<dbReference type="OrthoDB" id="408152at2759"/>
<dbReference type="InterPro" id="IPR040632">
    <property type="entry name" value="Sulfotransfer_4"/>
</dbReference>
<dbReference type="SUPFAM" id="SSF52540">
    <property type="entry name" value="P-loop containing nucleoside triphosphate hydrolases"/>
    <property type="match status" value="1"/>
</dbReference>